<keyword evidence="1" id="KW-0647">Proteasome</keyword>
<accession>A0AAE1RLI5</accession>
<sequence length="267" mass="30154">MSVSRPTLSVTRVRTVRSSSLTLALCLCTWLVLWPSRATPKSLAFGMCVLVMCSWYGIANHSPRDIHTSRIVQRRPMIARLGQRTLACKTKPKLSSHVNTRALDNYDNVTAPWLSQAQGLTNSEWRQTCGRLTPSAQEYPILGLNILRLLIQNRIAEFYTELELLSSSALDHPCIQHAVELEQSFMEGAYHRVLSARQLVPDANYTYFMDLLAKTVSSTKGSSCCLMNQVVLLRGILAFHSNCYNQWMLLPTELDGTVIPEHIIQFR</sequence>
<organism evidence="3 4">
    <name type="scientific">Anisodus tanguticus</name>
    <dbReference type="NCBI Taxonomy" id="243964"/>
    <lineage>
        <taxon>Eukaryota</taxon>
        <taxon>Viridiplantae</taxon>
        <taxon>Streptophyta</taxon>
        <taxon>Embryophyta</taxon>
        <taxon>Tracheophyta</taxon>
        <taxon>Spermatophyta</taxon>
        <taxon>Magnoliopsida</taxon>
        <taxon>eudicotyledons</taxon>
        <taxon>Gunneridae</taxon>
        <taxon>Pentapetalae</taxon>
        <taxon>asterids</taxon>
        <taxon>lamiids</taxon>
        <taxon>Solanales</taxon>
        <taxon>Solanaceae</taxon>
        <taxon>Solanoideae</taxon>
        <taxon>Hyoscyameae</taxon>
        <taxon>Anisodus</taxon>
    </lineage>
</organism>
<dbReference type="AlphaFoldDB" id="A0AAE1RLI5"/>
<evidence type="ECO:0000313" key="3">
    <source>
        <dbReference type="EMBL" id="KAK4354560.1"/>
    </source>
</evidence>
<evidence type="ECO:0000256" key="1">
    <source>
        <dbReference type="ARBA" id="ARBA00022942"/>
    </source>
</evidence>
<dbReference type="GO" id="GO:0008541">
    <property type="term" value="C:proteasome regulatory particle, lid subcomplex"/>
    <property type="evidence" value="ECO:0007669"/>
    <property type="project" value="TreeGrafter"/>
</dbReference>
<dbReference type="PANTHER" id="PTHR12387:SF0">
    <property type="entry name" value="26S PROTEASOME NON-ATPASE REGULATORY SUBUNIT 8"/>
    <property type="match status" value="1"/>
</dbReference>
<dbReference type="Gene3D" id="1.25.40.990">
    <property type="match status" value="1"/>
</dbReference>
<dbReference type="InterPro" id="IPR033464">
    <property type="entry name" value="CSN8_PSD8_EIF3K"/>
</dbReference>
<dbReference type="Pfam" id="PF10075">
    <property type="entry name" value="CSN8_PSD8_EIF3K"/>
    <property type="match status" value="1"/>
</dbReference>
<comment type="caution">
    <text evidence="3">The sequence shown here is derived from an EMBL/GenBank/DDBJ whole genome shotgun (WGS) entry which is preliminary data.</text>
</comment>
<evidence type="ECO:0000259" key="2">
    <source>
        <dbReference type="Pfam" id="PF10075"/>
    </source>
</evidence>
<feature type="domain" description="CSN8/PSMD8/EIF3K" evidence="2">
    <location>
        <begin position="139"/>
        <end position="216"/>
    </location>
</feature>
<gene>
    <name evidence="3" type="ORF">RND71_026754</name>
</gene>
<reference evidence="3" key="1">
    <citation type="submission" date="2023-12" db="EMBL/GenBank/DDBJ databases">
        <title>Genome assembly of Anisodus tanguticus.</title>
        <authorList>
            <person name="Wang Y.-J."/>
        </authorList>
    </citation>
    <scope>NUCLEOTIDE SEQUENCE</scope>
    <source>
        <strain evidence="3">KB-2021</strain>
        <tissue evidence="3">Leaf</tissue>
    </source>
</reference>
<dbReference type="GO" id="GO:0043161">
    <property type="term" value="P:proteasome-mediated ubiquitin-dependent protein catabolic process"/>
    <property type="evidence" value="ECO:0007669"/>
    <property type="project" value="TreeGrafter"/>
</dbReference>
<dbReference type="EMBL" id="JAVYJV010000014">
    <property type="protein sequence ID" value="KAK4354560.1"/>
    <property type="molecule type" value="Genomic_DNA"/>
</dbReference>
<name>A0AAE1RLI5_9SOLA</name>
<dbReference type="GO" id="GO:0005634">
    <property type="term" value="C:nucleus"/>
    <property type="evidence" value="ECO:0007669"/>
    <property type="project" value="TreeGrafter"/>
</dbReference>
<dbReference type="InterPro" id="IPR006746">
    <property type="entry name" value="26S_Psome_Rpn12"/>
</dbReference>
<dbReference type="PANTHER" id="PTHR12387">
    <property type="entry name" value="26S PROTEASOME NON-ATPASE REGULATORY SUBUNIT 8"/>
    <property type="match status" value="1"/>
</dbReference>
<evidence type="ECO:0000313" key="4">
    <source>
        <dbReference type="Proteomes" id="UP001291623"/>
    </source>
</evidence>
<keyword evidence="4" id="KW-1185">Reference proteome</keyword>
<proteinExistence type="predicted"/>
<dbReference type="Proteomes" id="UP001291623">
    <property type="component" value="Unassembled WGS sequence"/>
</dbReference>
<dbReference type="GO" id="GO:0005829">
    <property type="term" value="C:cytosol"/>
    <property type="evidence" value="ECO:0007669"/>
    <property type="project" value="TreeGrafter"/>
</dbReference>
<protein>
    <recommendedName>
        <fullName evidence="2">CSN8/PSMD8/EIF3K domain-containing protein</fullName>
    </recommendedName>
</protein>